<sequence>MEIEPDFENMTINEYLEYEAEMERRLRNVQSKRSPTKYEEDITVEDVERIRQFLTPNNPDVMDSVIQPLIPKTIHTTPPDNELWGSHDKATKSTLDDLLEEFKNKILNVTMVDEGAECNPTKDIEARRDPLIDFSLKTLSLILRRYRILQQGDGIRGLLDSFYVGNCADMQQVMA</sequence>
<name>A0ABQ4YWR0_9ASTR</name>
<reference evidence="1" key="2">
    <citation type="submission" date="2022-01" db="EMBL/GenBank/DDBJ databases">
        <authorList>
            <person name="Yamashiro T."/>
            <person name="Shiraishi A."/>
            <person name="Satake H."/>
            <person name="Nakayama K."/>
        </authorList>
    </citation>
    <scope>NUCLEOTIDE SEQUENCE</scope>
</reference>
<evidence type="ECO:0000313" key="1">
    <source>
        <dbReference type="EMBL" id="GJS81083.1"/>
    </source>
</evidence>
<accession>A0ABQ4YWR0</accession>
<gene>
    <name evidence="1" type="ORF">Tco_0747624</name>
</gene>
<dbReference type="Proteomes" id="UP001151760">
    <property type="component" value="Unassembled WGS sequence"/>
</dbReference>
<proteinExistence type="predicted"/>
<evidence type="ECO:0000313" key="2">
    <source>
        <dbReference type="Proteomes" id="UP001151760"/>
    </source>
</evidence>
<dbReference type="EMBL" id="BQNB010010721">
    <property type="protein sequence ID" value="GJS81083.1"/>
    <property type="molecule type" value="Genomic_DNA"/>
</dbReference>
<protein>
    <submittedName>
        <fullName evidence="1">Uncharacterized protein</fullName>
    </submittedName>
</protein>
<reference evidence="1" key="1">
    <citation type="journal article" date="2022" name="Int. J. Mol. Sci.">
        <title>Draft Genome of Tanacetum Coccineum: Genomic Comparison of Closely Related Tanacetum-Family Plants.</title>
        <authorList>
            <person name="Yamashiro T."/>
            <person name="Shiraishi A."/>
            <person name="Nakayama K."/>
            <person name="Satake H."/>
        </authorList>
    </citation>
    <scope>NUCLEOTIDE SEQUENCE</scope>
</reference>
<keyword evidence="2" id="KW-1185">Reference proteome</keyword>
<comment type="caution">
    <text evidence="1">The sequence shown here is derived from an EMBL/GenBank/DDBJ whole genome shotgun (WGS) entry which is preliminary data.</text>
</comment>
<organism evidence="1 2">
    <name type="scientific">Tanacetum coccineum</name>
    <dbReference type="NCBI Taxonomy" id="301880"/>
    <lineage>
        <taxon>Eukaryota</taxon>
        <taxon>Viridiplantae</taxon>
        <taxon>Streptophyta</taxon>
        <taxon>Embryophyta</taxon>
        <taxon>Tracheophyta</taxon>
        <taxon>Spermatophyta</taxon>
        <taxon>Magnoliopsida</taxon>
        <taxon>eudicotyledons</taxon>
        <taxon>Gunneridae</taxon>
        <taxon>Pentapetalae</taxon>
        <taxon>asterids</taxon>
        <taxon>campanulids</taxon>
        <taxon>Asterales</taxon>
        <taxon>Asteraceae</taxon>
        <taxon>Asteroideae</taxon>
        <taxon>Anthemideae</taxon>
        <taxon>Anthemidinae</taxon>
        <taxon>Tanacetum</taxon>
    </lineage>
</organism>